<organism evidence="2 3">
    <name type="scientific">Dermatophagoides farinae</name>
    <name type="common">American house dust mite</name>
    <dbReference type="NCBI Taxonomy" id="6954"/>
    <lineage>
        <taxon>Eukaryota</taxon>
        <taxon>Metazoa</taxon>
        <taxon>Ecdysozoa</taxon>
        <taxon>Arthropoda</taxon>
        <taxon>Chelicerata</taxon>
        <taxon>Arachnida</taxon>
        <taxon>Acari</taxon>
        <taxon>Acariformes</taxon>
        <taxon>Sarcoptiformes</taxon>
        <taxon>Astigmata</taxon>
        <taxon>Psoroptidia</taxon>
        <taxon>Analgoidea</taxon>
        <taxon>Pyroglyphidae</taxon>
        <taxon>Dermatophagoidinae</taxon>
        <taxon>Dermatophagoides</taxon>
    </lineage>
</organism>
<dbReference type="EMBL" id="ASGP02000003">
    <property type="protein sequence ID" value="KAH9516645.1"/>
    <property type="molecule type" value="Genomic_DNA"/>
</dbReference>
<keyword evidence="3" id="KW-1185">Reference proteome</keyword>
<keyword evidence="1" id="KW-0812">Transmembrane</keyword>
<evidence type="ECO:0000313" key="3">
    <source>
        <dbReference type="Proteomes" id="UP000790347"/>
    </source>
</evidence>
<feature type="transmembrane region" description="Helical" evidence="1">
    <location>
        <begin position="21"/>
        <end position="44"/>
    </location>
</feature>
<comment type="caution">
    <text evidence="2">The sequence shown here is derived from an EMBL/GenBank/DDBJ whole genome shotgun (WGS) entry which is preliminary data.</text>
</comment>
<keyword evidence="1" id="KW-1133">Transmembrane helix</keyword>
<reference evidence="2" key="1">
    <citation type="submission" date="2013-05" db="EMBL/GenBank/DDBJ databases">
        <authorList>
            <person name="Yim A.K.Y."/>
            <person name="Chan T.F."/>
            <person name="Ji K.M."/>
            <person name="Liu X.Y."/>
            <person name="Zhou J.W."/>
            <person name="Li R.Q."/>
            <person name="Yang K.Y."/>
            <person name="Li J."/>
            <person name="Li M."/>
            <person name="Law P.T.W."/>
            <person name="Wu Y.L."/>
            <person name="Cai Z.L."/>
            <person name="Qin H."/>
            <person name="Bao Y."/>
            <person name="Leung R.K.K."/>
            <person name="Ng P.K.S."/>
            <person name="Zou J."/>
            <person name="Zhong X.J."/>
            <person name="Ran P.X."/>
            <person name="Zhong N.S."/>
            <person name="Liu Z.G."/>
            <person name="Tsui S.K.W."/>
        </authorList>
    </citation>
    <scope>NUCLEOTIDE SEQUENCE</scope>
    <source>
        <strain evidence="2">Derf</strain>
        <tissue evidence="2">Whole organism</tissue>
    </source>
</reference>
<sequence>SLSLYIHTTSAQTISSFRIRIFLFVDFSLVIRCLLALLTELLVYVDSDGIPISLGCMWCGIIWVFWSYHTNNLHHHIEHLDV</sequence>
<protein>
    <submittedName>
        <fullName evidence="2">Uncharacterized protein</fullName>
    </submittedName>
</protein>
<evidence type="ECO:0000256" key="1">
    <source>
        <dbReference type="SAM" id="Phobius"/>
    </source>
</evidence>
<evidence type="ECO:0000313" key="2">
    <source>
        <dbReference type="EMBL" id="KAH9516645.1"/>
    </source>
</evidence>
<name>A0A922I0C4_DERFA</name>
<reference evidence="2" key="2">
    <citation type="journal article" date="2022" name="Res Sq">
        <title>Comparative Genomics Reveals Insights into the Divergent Evolution of Astigmatic Mites and Household Pest Adaptations.</title>
        <authorList>
            <person name="Xiong Q."/>
            <person name="Wan A.T.-Y."/>
            <person name="Liu X.-Y."/>
            <person name="Fung C.S.-H."/>
            <person name="Xiao X."/>
            <person name="Malainual N."/>
            <person name="Hou J."/>
            <person name="Wang L."/>
            <person name="Wang M."/>
            <person name="Yang K."/>
            <person name="Cui Y."/>
            <person name="Leung E."/>
            <person name="Nong W."/>
            <person name="Shin S.-K."/>
            <person name="Au S."/>
            <person name="Jeong K.Y."/>
            <person name="Chew F.T."/>
            <person name="Hui J."/>
            <person name="Leung T.F."/>
            <person name="Tungtrongchitr A."/>
            <person name="Zhong N."/>
            <person name="Liu Z."/>
            <person name="Tsui S."/>
        </authorList>
    </citation>
    <scope>NUCLEOTIDE SEQUENCE</scope>
    <source>
        <strain evidence="2">Derf</strain>
        <tissue evidence="2">Whole organism</tissue>
    </source>
</reference>
<feature type="transmembrane region" description="Helical" evidence="1">
    <location>
        <begin position="50"/>
        <end position="68"/>
    </location>
</feature>
<keyword evidence="1" id="KW-0472">Membrane</keyword>
<feature type="non-terminal residue" evidence="2">
    <location>
        <position position="82"/>
    </location>
</feature>
<dbReference type="AlphaFoldDB" id="A0A922I0C4"/>
<gene>
    <name evidence="2" type="ORF">DERF_007375</name>
</gene>
<feature type="non-terminal residue" evidence="2">
    <location>
        <position position="1"/>
    </location>
</feature>
<dbReference type="Proteomes" id="UP000790347">
    <property type="component" value="Unassembled WGS sequence"/>
</dbReference>
<proteinExistence type="predicted"/>
<accession>A0A922I0C4</accession>